<evidence type="ECO:0000256" key="11">
    <source>
        <dbReference type="SAM" id="MobiDB-lite"/>
    </source>
</evidence>
<feature type="domain" description="3-deoxy-D-manno-octulosonic-acid transferase N-terminal" evidence="12">
    <location>
        <begin position="93"/>
        <end position="262"/>
    </location>
</feature>
<feature type="active site" description="Proton acceptor" evidence="8">
    <location>
        <position position="110"/>
    </location>
</feature>
<evidence type="ECO:0000256" key="8">
    <source>
        <dbReference type="PIRSR" id="PIRSR639901-1"/>
    </source>
</evidence>
<dbReference type="InterPro" id="IPR038107">
    <property type="entry name" value="Glycos_transf_N_sf"/>
</dbReference>
<dbReference type="PANTHER" id="PTHR42755:SF1">
    <property type="entry name" value="3-DEOXY-D-MANNO-OCTULOSONIC ACID TRANSFERASE, MITOCHONDRIAL-RELATED"/>
    <property type="match status" value="1"/>
</dbReference>
<dbReference type="GO" id="GO:0005886">
    <property type="term" value="C:plasma membrane"/>
    <property type="evidence" value="ECO:0007669"/>
    <property type="project" value="UniProtKB-SubCell"/>
</dbReference>
<evidence type="ECO:0000256" key="6">
    <source>
        <dbReference type="ARBA" id="ARBA00031445"/>
    </source>
</evidence>
<dbReference type="GO" id="GO:0009244">
    <property type="term" value="P:lipopolysaccharide core region biosynthetic process"/>
    <property type="evidence" value="ECO:0007669"/>
    <property type="project" value="UniProtKB-UniRule"/>
</dbReference>
<evidence type="ECO:0000256" key="10">
    <source>
        <dbReference type="RuleBase" id="RU365103"/>
    </source>
</evidence>
<dbReference type="FunFam" id="3.40.50.2000:FF:000032">
    <property type="entry name" value="3-deoxy-D-manno-octulosonic acid transferase"/>
    <property type="match status" value="1"/>
</dbReference>
<feature type="region of interest" description="Disordered" evidence="11">
    <location>
        <begin position="437"/>
        <end position="456"/>
    </location>
</feature>
<comment type="function">
    <text evidence="10">Involved in lipopolysaccharide (LPS) biosynthesis. Catalyzes the transfer of 3-deoxy-D-manno-octulosonate (Kdo) residue(s) from CMP-Kdo to lipid IV(A), the tetraacyldisaccharide-1,4'-bisphosphate precursor of lipid A.</text>
</comment>
<name>A0A844LZ17_9GAMM</name>
<keyword evidence="14" id="KW-1185">Reference proteome</keyword>
<dbReference type="OrthoDB" id="9789797at2"/>
<evidence type="ECO:0000256" key="4">
    <source>
        <dbReference type="ARBA" id="ARBA00019077"/>
    </source>
</evidence>
<evidence type="ECO:0000313" key="14">
    <source>
        <dbReference type="Proteomes" id="UP000442109"/>
    </source>
</evidence>
<dbReference type="EC" id="2.4.99.12" evidence="3 10"/>
<dbReference type="EMBL" id="WFKQ01000002">
    <property type="protein sequence ID" value="MUG31941.1"/>
    <property type="molecule type" value="Genomic_DNA"/>
</dbReference>
<feature type="compositionally biased region" description="Polar residues" evidence="11">
    <location>
        <begin position="442"/>
        <end position="456"/>
    </location>
</feature>
<comment type="similarity">
    <text evidence="2">Belongs to the glycosyltransferase group 1 family. Glycosyltransferase 30 subfamily.</text>
</comment>
<comment type="subcellular location">
    <subcellularLocation>
        <location evidence="10">Cell membrane</location>
    </subcellularLocation>
</comment>
<proteinExistence type="inferred from homology"/>
<dbReference type="InterPro" id="IPR007507">
    <property type="entry name" value="Glycos_transf_N"/>
</dbReference>
<keyword evidence="5 10" id="KW-0808">Transferase</keyword>
<dbReference type="Gene3D" id="3.40.50.11720">
    <property type="entry name" value="3-Deoxy-D-manno-octulosonic-acid transferase, N-terminal domain"/>
    <property type="match status" value="1"/>
</dbReference>
<keyword evidence="10" id="KW-0472">Membrane</keyword>
<gene>
    <name evidence="13" type="ORF">GB996_03940</name>
</gene>
<feature type="site" description="Transition state stabilizer" evidence="9">
    <location>
        <position position="261"/>
    </location>
</feature>
<dbReference type="Pfam" id="PF04413">
    <property type="entry name" value="Glycos_transf_N"/>
    <property type="match status" value="1"/>
</dbReference>
<evidence type="ECO:0000259" key="12">
    <source>
        <dbReference type="Pfam" id="PF04413"/>
    </source>
</evidence>
<comment type="pathway">
    <text evidence="1 10">Bacterial outer membrane biogenesis; LPS core biosynthesis.</text>
</comment>
<evidence type="ECO:0000256" key="1">
    <source>
        <dbReference type="ARBA" id="ARBA00004713"/>
    </source>
</evidence>
<dbReference type="PANTHER" id="PTHR42755">
    <property type="entry name" value="3-DEOXY-MANNO-OCTULOSONATE CYTIDYLYLTRANSFERASE"/>
    <property type="match status" value="1"/>
</dbReference>
<dbReference type="UniPathway" id="UPA00958"/>
<sequence length="543" mass="59526">MPDKNATTSSEPPSALNATAGQNGQALSPPWYYTLVIKLLKPLYRIALWRRHNKANKTGLPVADYKSEIDARYGRRYPLPPRLATATEVSERTSAFYNTLIWCHAVSLGETNTIAPMLKQMLKQGARLWITNTTQTGFARTEALFAEAIAAGQVVHTFVPVDDKAVIQKFVDNAKPDLAMFVETELWANILAVLKQSNIPSVLVNARLSQKSYDNYAKHAAVSKGMVHNLTMIIAQDADSAKRFRYLGTDVVKIRRANSLKWSTGSMQPKPLDQLRSEFATNTQALQRPIWVAGSTHDGEETAVLNAHKQLLTQPHMANALLILVPRHPERFDAVAELIEQTGLNYRRRSEQQLIDADTQVYLADTMGELGDCYELSDVALVGGSLVNIGGHNPIEAASLAKPIIMGPYTQSCHELVSELSAAGALVVVDAAEGHAQKRSNKQSATKASDGGQTPAPQSTLLQAVLQWLAYPEQAQRAGQLGAQLVAKKSDAMQKQLAMIESLLIKKQIALSAKPDPKQEPLDLDYFKVRTRSDSSDVDSGEL</sequence>
<reference evidence="13 14" key="1">
    <citation type="journal article" date="2019" name="PLoS ONE">
        <title>Pup mortality in New Zealand sea lions (Phocarctos hookeri) at Enderby Island, Auckland Islands, 2013-18.</title>
        <authorList>
            <person name="Michael S.A."/>
            <person name="Hayman D.T.S."/>
            <person name="Gray R."/>
            <person name="Zhang J."/>
            <person name="Rogers L."/>
            <person name="Roe W.D."/>
        </authorList>
    </citation>
    <scope>NUCLEOTIDE SEQUENCE [LARGE SCALE GENOMIC DNA]</scope>
    <source>
        <strain evidence="13 14">SM868</strain>
    </source>
</reference>
<dbReference type="Proteomes" id="UP000442109">
    <property type="component" value="Unassembled WGS sequence"/>
</dbReference>
<dbReference type="GO" id="GO:0043842">
    <property type="term" value="F:Kdo transferase activity"/>
    <property type="evidence" value="ECO:0007669"/>
    <property type="project" value="UniProtKB-EC"/>
</dbReference>
<dbReference type="InterPro" id="IPR039901">
    <property type="entry name" value="Kdotransferase"/>
</dbReference>
<evidence type="ECO:0000256" key="2">
    <source>
        <dbReference type="ARBA" id="ARBA00006380"/>
    </source>
</evidence>
<organism evidence="13 14">
    <name type="scientific">Psychrobacter sanguinis</name>
    <dbReference type="NCBI Taxonomy" id="861445"/>
    <lineage>
        <taxon>Bacteria</taxon>
        <taxon>Pseudomonadati</taxon>
        <taxon>Pseudomonadota</taxon>
        <taxon>Gammaproteobacteria</taxon>
        <taxon>Moraxellales</taxon>
        <taxon>Moraxellaceae</taxon>
        <taxon>Psychrobacter</taxon>
    </lineage>
</organism>
<dbReference type="GO" id="GO:0009245">
    <property type="term" value="P:lipid A biosynthetic process"/>
    <property type="evidence" value="ECO:0007669"/>
    <property type="project" value="TreeGrafter"/>
</dbReference>
<evidence type="ECO:0000256" key="5">
    <source>
        <dbReference type="ARBA" id="ARBA00022679"/>
    </source>
</evidence>
<comment type="caution">
    <text evidence="13">The sequence shown here is derived from an EMBL/GenBank/DDBJ whole genome shotgun (WGS) entry which is preliminary data.</text>
</comment>
<comment type="catalytic activity">
    <reaction evidence="7 10">
        <text>lipid IVA (E. coli) + CMP-3-deoxy-beta-D-manno-octulosonate = alpha-Kdo-(2-&gt;6)-lipid IVA (E. coli) + CMP + H(+)</text>
        <dbReference type="Rhea" id="RHEA:28066"/>
        <dbReference type="ChEBI" id="CHEBI:15378"/>
        <dbReference type="ChEBI" id="CHEBI:58603"/>
        <dbReference type="ChEBI" id="CHEBI:60364"/>
        <dbReference type="ChEBI" id="CHEBI:60377"/>
        <dbReference type="ChEBI" id="CHEBI:85987"/>
        <dbReference type="EC" id="2.4.99.12"/>
    </reaction>
</comment>
<dbReference type="RefSeq" id="WP_155586902.1">
    <property type="nucleotide sequence ID" value="NZ_WFKQ01000002.1"/>
</dbReference>
<dbReference type="Gene3D" id="3.40.50.2000">
    <property type="entry name" value="Glycogen Phosphorylase B"/>
    <property type="match status" value="1"/>
</dbReference>
<keyword evidence="10" id="KW-1003">Cell membrane</keyword>
<evidence type="ECO:0000256" key="7">
    <source>
        <dbReference type="ARBA" id="ARBA00049183"/>
    </source>
</evidence>
<evidence type="ECO:0000313" key="13">
    <source>
        <dbReference type="EMBL" id="MUG31941.1"/>
    </source>
</evidence>
<protein>
    <recommendedName>
        <fullName evidence="4 10">3-deoxy-D-manno-octulosonic acid transferase</fullName>
        <shortName evidence="10">Kdo transferase</shortName>
        <ecNumber evidence="3 10">2.4.99.12</ecNumber>
    </recommendedName>
    <alternativeName>
        <fullName evidence="6 10">Lipid IV(A) 3-deoxy-D-manno-octulosonic acid transferase</fullName>
    </alternativeName>
</protein>
<feature type="site" description="Transition state stabilizer" evidence="9">
    <location>
        <position position="183"/>
    </location>
</feature>
<keyword evidence="10" id="KW-0448">Lipopolysaccharide biosynthesis</keyword>
<dbReference type="AlphaFoldDB" id="A0A844LZ17"/>
<feature type="region of interest" description="Disordered" evidence="11">
    <location>
        <begin position="1"/>
        <end position="23"/>
    </location>
</feature>
<evidence type="ECO:0000256" key="9">
    <source>
        <dbReference type="PIRSR" id="PIRSR639901-2"/>
    </source>
</evidence>
<accession>A0A844LZ17</accession>
<evidence type="ECO:0000256" key="3">
    <source>
        <dbReference type="ARBA" id="ARBA00012621"/>
    </source>
</evidence>